<dbReference type="InterPro" id="IPR050143">
    <property type="entry name" value="TRIM/RBCC"/>
</dbReference>
<proteinExistence type="predicted"/>
<dbReference type="Pfam" id="PF15227">
    <property type="entry name" value="zf-C3HC4_4"/>
    <property type="match status" value="1"/>
</dbReference>
<dbReference type="SMART" id="SM00449">
    <property type="entry name" value="SPRY"/>
    <property type="match status" value="1"/>
</dbReference>
<dbReference type="InterPro" id="IPR006574">
    <property type="entry name" value="PRY"/>
</dbReference>
<dbReference type="InterPro" id="IPR043136">
    <property type="entry name" value="B30.2/SPRY_sf"/>
</dbReference>
<dbReference type="Pfam" id="PF00643">
    <property type="entry name" value="zf-B_box"/>
    <property type="match status" value="1"/>
</dbReference>
<dbReference type="Gene3D" id="3.30.160.60">
    <property type="entry name" value="Classic Zinc Finger"/>
    <property type="match status" value="1"/>
</dbReference>
<dbReference type="InterPro" id="IPR013320">
    <property type="entry name" value="ConA-like_dom_sf"/>
</dbReference>
<dbReference type="SMART" id="SM00184">
    <property type="entry name" value="RING"/>
    <property type="match status" value="1"/>
</dbReference>
<evidence type="ECO:0000256" key="1">
    <source>
        <dbReference type="ARBA" id="ARBA00022723"/>
    </source>
</evidence>
<dbReference type="PROSITE" id="PS50188">
    <property type="entry name" value="B302_SPRY"/>
    <property type="match status" value="1"/>
</dbReference>
<dbReference type="InterPro" id="IPR001870">
    <property type="entry name" value="B30.2/SPRY"/>
</dbReference>
<organism evidence="9 10">
    <name type="scientific">Anser cygnoides</name>
    <name type="common">Swan goose</name>
    <dbReference type="NCBI Taxonomy" id="8845"/>
    <lineage>
        <taxon>Eukaryota</taxon>
        <taxon>Metazoa</taxon>
        <taxon>Chordata</taxon>
        <taxon>Craniata</taxon>
        <taxon>Vertebrata</taxon>
        <taxon>Euteleostomi</taxon>
        <taxon>Archelosauria</taxon>
        <taxon>Archosauria</taxon>
        <taxon>Dinosauria</taxon>
        <taxon>Saurischia</taxon>
        <taxon>Theropoda</taxon>
        <taxon>Coelurosauria</taxon>
        <taxon>Aves</taxon>
        <taxon>Neognathae</taxon>
        <taxon>Galloanserae</taxon>
        <taxon>Anseriformes</taxon>
        <taxon>Anatidae</taxon>
        <taxon>Anserinae</taxon>
        <taxon>Anser</taxon>
    </lineage>
</organism>
<dbReference type="CDD" id="cd16594">
    <property type="entry name" value="RING-HC_TRIM7-like_C-IV"/>
    <property type="match status" value="1"/>
</dbReference>
<keyword evidence="1" id="KW-0479">Metal-binding</keyword>
<dbReference type="AlphaFoldDB" id="A0A8B9E597"/>
<dbReference type="InterPro" id="IPR017907">
    <property type="entry name" value="Znf_RING_CS"/>
</dbReference>
<dbReference type="CDD" id="cd12888">
    <property type="entry name" value="SPRY_PRY_TRIM7_like"/>
    <property type="match status" value="1"/>
</dbReference>
<dbReference type="CDD" id="cd19762">
    <property type="entry name" value="Bbox2_TRIM7-like"/>
    <property type="match status" value="1"/>
</dbReference>
<keyword evidence="10" id="KW-1185">Reference proteome</keyword>
<evidence type="ECO:0000256" key="3">
    <source>
        <dbReference type="ARBA" id="ARBA00022833"/>
    </source>
</evidence>
<dbReference type="PROSITE" id="PS50089">
    <property type="entry name" value="ZF_RING_2"/>
    <property type="match status" value="1"/>
</dbReference>
<evidence type="ECO:0000313" key="10">
    <source>
        <dbReference type="Proteomes" id="UP000694521"/>
    </source>
</evidence>
<dbReference type="PROSITE" id="PS50119">
    <property type="entry name" value="ZF_BBOX"/>
    <property type="match status" value="1"/>
</dbReference>
<name>A0A8B9E597_ANSCY</name>
<evidence type="ECO:0000256" key="2">
    <source>
        <dbReference type="ARBA" id="ARBA00022771"/>
    </source>
</evidence>
<dbReference type="Gene3D" id="3.30.40.10">
    <property type="entry name" value="Zinc/RING finger domain, C3HC4 (zinc finger)"/>
    <property type="match status" value="1"/>
</dbReference>
<dbReference type="InterPro" id="IPR000315">
    <property type="entry name" value="Znf_B-box"/>
</dbReference>
<sequence>MLGESGDTHKLFLLLGAPTQIFHGSEATGQDDALLSLQQQGFDLESLFGVTQVSEGVAKQLEFPLSPAPPSFYAALFKQDLPFQKAKPEGNSRSPLKEKLNEAKVTVSFFFQAAMAECDPLESLQKEASCSICLDYFSDPVSINCGHSFCRDCITRCSGKSDRRFACPQCRGIAQKRKFRPNRELRNLAEIAKKLISRVGDAARAGSVCPKHQEPLKLFCQEDQTAICVVCDRSQAHRAHTVAPIEEAAQECKEHIQSKLKSLKDERERLQGLKATGEKRSQKHLQQARVERWKIMSVFKQLHQFQDEQERLLLMWLEDTEKEIVQTQSENDRRISAEISHLGNLIRELEGMNPQPENKSLQDARSALTRCDARAFQHLTEKFPRVERSLKDLSQKNIILKEALRKFKESLPVELDVQWANVTLDPDTANPHLVLSEDRRSVRWDETPQNLPDNPQRFDTYCSVLGHEGFTAGRHYWEVQLGNRGFWAVGVARDSAWRKGWISLDPSQGIWAVGICGDRFQAFTSFETVQPLNGRPRTIRVSLDYDKGHVAFFDADNETLAFAFTPTSFNGEKILPFF</sequence>
<protein>
    <submittedName>
        <fullName evidence="9">Uncharacterized protein</fullName>
    </submittedName>
</protein>
<dbReference type="InterPro" id="IPR001841">
    <property type="entry name" value="Znf_RING"/>
</dbReference>
<dbReference type="SUPFAM" id="SSF49899">
    <property type="entry name" value="Concanavalin A-like lectins/glucanases"/>
    <property type="match status" value="1"/>
</dbReference>
<evidence type="ECO:0000256" key="4">
    <source>
        <dbReference type="PROSITE-ProRule" id="PRU00024"/>
    </source>
</evidence>
<reference evidence="9" key="2">
    <citation type="submission" date="2025-09" db="UniProtKB">
        <authorList>
            <consortium name="Ensembl"/>
        </authorList>
    </citation>
    <scope>IDENTIFICATION</scope>
</reference>
<dbReference type="Ensembl" id="ENSACDT00005018582.1">
    <property type="protein sequence ID" value="ENSACDP00005015439.1"/>
    <property type="gene ID" value="ENSACDG00005011297.1"/>
</dbReference>
<dbReference type="PRINTS" id="PR01407">
    <property type="entry name" value="BUTYPHLNCDUF"/>
</dbReference>
<dbReference type="Gene3D" id="2.60.120.920">
    <property type="match status" value="1"/>
</dbReference>
<evidence type="ECO:0000259" key="7">
    <source>
        <dbReference type="PROSITE" id="PS50119"/>
    </source>
</evidence>
<dbReference type="SMART" id="SM00336">
    <property type="entry name" value="BBOX"/>
    <property type="match status" value="1"/>
</dbReference>
<reference evidence="9" key="1">
    <citation type="submission" date="2025-08" db="UniProtKB">
        <authorList>
            <consortium name="Ensembl"/>
        </authorList>
    </citation>
    <scope>IDENTIFICATION</scope>
</reference>
<dbReference type="SMART" id="SM00589">
    <property type="entry name" value="PRY"/>
    <property type="match status" value="1"/>
</dbReference>
<keyword evidence="2 4" id="KW-0863">Zinc-finger</keyword>
<dbReference type="PANTHER" id="PTHR24103">
    <property type="entry name" value="E3 UBIQUITIN-PROTEIN LIGASE TRIM"/>
    <property type="match status" value="1"/>
</dbReference>
<evidence type="ECO:0000259" key="6">
    <source>
        <dbReference type="PROSITE" id="PS50089"/>
    </source>
</evidence>
<dbReference type="SUPFAM" id="SSF57845">
    <property type="entry name" value="B-box zinc-binding domain"/>
    <property type="match status" value="1"/>
</dbReference>
<dbReference type="GO" id="GO:0008270">
    <property type="term" value="F:zinc ion binding"/>
    <property type="evidence" value="ECO:0007669"/>
    <property type="project" value="UniProtKB-KW"/>
</dbReference>
<accession>A0A8B9E597</accession>
<dbReference type="SUPFAM" id="SSF57850">
    <property type="entry name" value="RING/U-box"/>
    <property type="match status" value="1"/>
</dbReference>
<evidence type="ECO:0000256" key="5">
    <source>
        <dbReference type="SAM" id="Coils"/>
    </source>
</evidence>
<dbReference type="InterPro" id="IPR013083">
    <property type="entry name" value="Znf_RING/FYVE/PHD"/>
</dbReference>
<dbReference type="FunFam" id="2.60.120.920:FF:000004">
    <property type="entry name" value="Butyrophilin subfamily 1 member A1"/>
    <property type="match status" value="1"/>
</dbReference>
<dbReference type="Proteomes" id="UP000694521">
    <property type="component" value="Unplaced"/>
</dbReference>
<dbReference type="InterPro" id="IPR003879">
    <property type="entry name" value="Butyrophylin_SPRY"/>
</dbReference>
<feature type="domain" description="RING-type" evidence="6">
    <location>
        <begin position="130"/>
        <end position="171"/>
    </location>
</feature>
<evidence type="ECO:0000313" key="9">
    <source>
        <dbReference type="Ensembl" id="ENSACDP00005015439.1"/>
    </source>
</evidence>
<dbReference type="PROSITE" id="PS00518">
    <property type="entry name" value="ZF_RING_1"/>
    <property type="match status" value="1"/>
</dbReference>
<keyword evidence="5" id="KW-0175">Coiled coil</keyword>
<feature type="coiled-coil region" evidence="5">
    <location>
        <begin position="246"/>
        <end position="280"/>
    </location>
</feature>
<dbReference type="Pfam" id="PF00622">
    <property type="entry name" value="SPRY"/>
    <property type="match status" value="1"/>
</dbReference>
<dbReference type="Pfam" id="PF13765">
    <property type="entry name" value="PRY"/>
    <property type="match status" value="1"/>
</dbReference>
<keyword evidence="3" id="KW-0862">Zinc</keyword>
<feature type="domain" description="B box-type" evidence="7">
    <location>
        <begin position="204"/>
        <end position="245"/>
    </location>
</feature>
<evidence type="ECO:0000259" key="8">
    <source>
        <dbReference type="PROSITE" id="PS50188"/>
    </source>
</evidence>
<feature type="domain" description="B30.2/SPRY" evidence="8">
    <location>
        <begin position="402"/>
        <end position="578"/>
    </location>
</feature>
<dbReference type="InterPro" id="IPR003877">
    <property type="entry name" value="SPRY_dom"/>
</dbReference>